<keyword evidence="2" id="KW-1185">Reference proteome</keyword>
<dbReference type="Proteomes" id="UP000078389">
    <property type="component" value="Unassembled WGS sequence"/>
</dbReference>
<organism evidence="1 2">
    <name type="scientific">Devosia elaeis</name>
    <dbReference type="NCBI Taxonomy" id="1770058"/>
    <lineage>
        <taxon>Bacteria</taxon>
        <taxon>Pseudomonadati</taxon>
        <taxon>Pseudomonadota</taxon>
        <taxon>Alphaproteobacteria</taxon>
        <taxon>Hyphomicrobiales</taxon>
        <taxon>Devosiaceae</taxon>
        <taxon>Devosia</taxon>
    </lineage>
</organism>
<gene>
    <name evidence="1" type="ORF">A3840_08845</name>
</gene>
<dbReference type="AlphaFoldDB" id="A0A178I082"/>
<evidence type="ECO:0000313" key="1">
    <source>
        <dbReference type="EMBL" id="OAM77724.1"/>
    </source>
</evidence>
<dbReference type="STRING" id="1770058.A3840_08845"/>
<reference evidence="1 2" key="1">
    <citation type="submission" date="2016-03" db="EMBL/GenBank/DDBJ databases">
        <title>Genome sequencing of Devosia sp. S37.</title>
        <authorList>
            <person name="Mohd Nor M."/>
        </authorList>
    </citation>
    <scope>NUCLEOTIDE SEQUENCE [LARGE SCALE GENOMIC DNA]</scope>
    <source>
        <strain evidence="1 2">S37</strain>
    </source>
</reference>
<sequence>MKTTDMTVSAIQQRVDCLPARMTAKGIAKPVVNFCVNANASLSVDAHWYAGAGYTDFKSKHFKGDTPDAALLEFEAWVASLPSIEEARRAEFMAALGKVIDMGRETGVEVEFVNPLVETMKRLSENAITHQPLAA</sequence>
<comment type="caution">
    <text evidence="1">The sequence shown here is derived from an EMBL/GenBank/DDBJ whole genome shotgun (WGS) entry which is preliminary data.</text>
</comment>
<proteinExistence type="predicted"/>
<dbReference type="OrthoDB" id="8410560at2"/>
<accession>A0A178I082</accession>
<name>A0A178I082_9HYPH</name>
<dbReference type="EMBL" id="LVVY01000079">
    <property type="protein sequence ID" value="OAM77724.1"/>
    <property type="molecule type" value="Genomic_DNA"/>
</dbReference>
<evidence type="ECO:0000313" key="2">
    <source>
        <dbReference type="Proteomes" id="UP000078389"/>
    </source>
</evidence>
<dbReference type="RefSeq" id="WP_067455011.1">
    <property type="nucleotide sequence ID" value="NZ_LVVY01000079.1"/>
</dbReference>
<protein>
    <submittedName>
        <fullName evidence="1">Uncharacterized protein</fullName>
    </submittedName>
</protein>